<dbReference type="PRINTS" id="PR00744">
    <property type="entry name" value="GLHYDRLASE37"/>
</dbReference>
<evidence type="ECO:0000256" key="1">
    <source>
        <dbReference type="ARBA" id="ARBA00001576"/>
    </source>
</evidence>
<organism evidence="8 9">
    <name type="scientific">Oesophagostomum dentatum</name>
    <name type="common">Nodular worm</name>
    <dbReference type="NCBI Taxonomy" id="61180"/>
    <lineage>
        <taxon>Eukaryota</taxon>
        <taxon>Metazoa</taxon>
        <taxon>Ecdysozoa</taxon>
        <taxon>Nematoda</taxon>
        <taxon>Chromadorea</taxon>
        <taxon>Rhabditida</taxon>
        <taxon>Rhabditina</taxon>
        <taxon>Rhabditomorpha</taxon>
        <taxon>Strongyloidea</taxon>
        <taxon>Strongylidae</taxon>
        <taxon>Oesophagostomum</taxon>
    </lineage>
</organism>
<dbReference type="PROSITE" id="PS00928">
    <property type="entry name" value="TREHALASE_2"/>
    <property type="match status" value="1"/>
</dbReference>
<dbReference type="Proteomes" id="UP000053660">
    <property type="component" value="Unassembled WGS sequence"/>
</dbReference>
<name>A0A0B1SCP2_OESDE</name>
<gene>
    <name evidence="8" type="ORF">OESDEN_19313</name>
</gene>
<evidence type="ECO:0000256" key="3">
    <source>
        <dbReference type="ARBA" id="ARBA00012757"/>
    </source>
</evidence>
<dbReference type="InterPro" id="IPR012341">
    <property type="entry name" value="6hp_glycosidase-like_sf"/>
</dbReference>
<evidence type="ECO:0000256" key="5">
    <source>
        <dbReference type="ARBA" id="ARBA00022801"/>
    </source>
</evidence>
<dbReference type="GO" id="GO:0004555">
    <property type="term" value="F:alpha,alpha-trehalase activity"/>
    <property type="evidence" value="ECO:0007669"/>
    <property type="project" value="UniProtKB-EC"/>
</dbReference>
<feature type="non-terminal residue" evidence="8">
    <location>
        <position position="1"/>
    </location>
</feature>
<keyword evidence="9" id="KW-1185">Reference proteome</keyword>
<keyword evidence="6 7" id="KW-0326">Glycosidase</keyword>
<keyword evidence="5 7" id="KW-0378">Hydrolase</keyword>
<reference evidence="8 9" key="1">
    <citation type="submission" date="2014-03" db="EMBL/GenBank/DDBJ databases">
        <title>Draft genome of the hookworm Oesophagostomum dentatum.</title>
        <authorList>
            <person name="Mitreva M."/>
        </authorList>
    </citation>
    <scope>NUCLEOTIDE SEQUENCE [LARGE SCALE GENOMIC DNA]</scope>
    <source>
        <strain evidence="8 9">OD-Hann</strain>
    </source>
</reference>
<dbReference type="InterPro" id="IPR018232">
    <property type="entry name" value="Glyco_hydro_37_CS"/>
</dbReference>
<dbReference type="AlphaFoldDB" id="A0A0B1SCP2"/>
<dbReference type="PANTHER" id="PTHR23403:SF1">
    <property type="entry name" value="TREHALASE"/>
    <property type="match status" value="1"/>
</dbReference>
<evidence type="ECO:0000313" key="9">
    <source>
        <dbReference type="Proteomes" id="UP000053660"/>
    </source>
</evidence>
<comment type="similarity">
    <text evidence="2 7">Belongs to the glycosyl hydrolase 37 family.</text>
</comment>
<dbReference type="Pfam" id="PF01204">
    <property type="entry name" value="Trehalase"/>
    <property type="match status" value="1"/>
</dbReference>
<proteinExistence type="inferred from homology"/>
<comment type="catalytic activity">
    <reaction evidence="1 7">
        <text>alpha,alpha-trehalose + H2O = alpha-D-glucose + beta-D-glucose</text>
        <dbReference type="Rhea" id="RHEA:32675"/>
        <dbReference type="ChEBI" id="CHEBI:15377"/>
        <dbReference type="ChEBI" id="CHEBI:15903"/>
        <dbReference type="ChEBI" id="CHEBI:16551"/>
        <dbReference type="ChEBI" id="CHEBI:17925"/>
        <dbReference type="EC" id="3.2.1.28"/>
    </reaction>
</comment>
<protein>
    <recommendedName>
        <fullName evidence="4 7">Trehalase</fullName>
        <ecNumber evidence="3 7">3.2.1.28</ecNumber>
    </recommendedName>
    <alternativeName>
        <fullName evidence="7">Alpha-trehalose glucohydrolase</fullName>
    </alternativeName>
</protein>
<dbReference type="InterPro" id="IPR008928">
    <property type="entry name" value="6-hairpin_glycosidase_sf"/>
</dbReference>
<dbReference type="Gene3D" id="1.50.10.10">
    <property type="match status" value="1"/>
</dbReference>
<evidence type="ECO:0000256" key="6">
    <source>
        <dbReference type="ARBA" id="ARBA00023295"/>
    </source>
</evidence>
<dbReference type="GO" id="GO:0005993">
    <property type="term" value="P:trehalose catabolic process"/>
    <property type="evidence" value="ECO:0007669"/>
    <property type="project" value="TreeGrafter"/>
</dbReference>
<evidence type="ECO:0000256" key="4">
    <source>
        <dbReference type="ARBA" id="ARBA00019905"/>
    </source>
</evidence>
<dbReference type="PANTHER" id="PTHR23403">
    <property type="entry name" value="TREHALASE"/>
    <property type="match status" value="1"/>
</dbReference>
<accession>A0A0B1SCP2</accession>
<sequence length="123" mass="14286">TVEKFELRRLFRFDFSLQQQSTQQWDFPNGWPPLKHMMIEGLRKSNDPRMQQKSFILAQKWILANYHVFQTDNAMWEKYDVASIKPQTGGGGEYNVQAGFGWTNGVALDLLVAYGDRLTSPKK</sequence>
<evidence type="ECO:0000256" key="7">
    <source>
        <dbReference type="RuleBase" id="RU361180"/>
    </source>
</evidence>
<dbReference type="SUPFAM" id="SSF48208">
    <property type="entry name" value="Six-hairpin glycosidases"/>
    <property type="match status" value="1"/>
</dbReference>
<evidence type="ECO:0000313" key="8">
    <source>
        <dbReference type="EMBL" id="KHJ81005.1"/>
    </source>
</evidence>
<dbReference type="OrthoDB" id="3542292at2759"/>
<evidence type="ECO:0000256" key="2">
    <source>
        <dbReference type="ARBA" id="ARBA00005615"/>
    </source>
</evidence>
<dbReference type="EMBL" id="KN595500">
    <property type="protein sequence ID" value="KHJ81005.1"/>
    <property type="molecule type" value="Genomic_DNA"/>
</dbReference>
<dbReference type="EC" id="3.2.1.28" evidence="3 7"/>
<dbReference type="InterPro" id="IPR001661">
    <property type="entry name" value="Glyco_hydro_37"/>
</dbReference>